<protein>
    <submittedName>
        <fullName evidence="1">Uncharacterized protein</fullName>
    </submittedName>
</protein>
<evidence type="ECO:0000313" key="2">
    <source>
        <dbReference type="Proteomes" id="UP001054837"/>
    </source>
</evidence>
<evidence type="ECO:0000313" key="1">
    <source>
        <dbReference type="EMBL" id="GIX94105.1"/>
    </source>
</evidence>
<proteinExistence type="predicted"/>
<dbReference type="AlphaFoldDB" id="A0AAV4PA81"/>
<dbReference type="Proteomes" id="UP001054837">
    <property type="component" value="Unassembled WGS sequence"/>
</dbReference>
<comment type="caution">
    <text evidence="1">The sequence shown here is derived from an EMBL/GenBank/DDBJ whole genome shotgun (WGS) entry which is preliminary data.</text>
</comment>
<dbReference type="EMBL" id="BPLQ01002576">
    <property type="protein sequence ID" value="GIX94105.1"/>
    <property type="molecule type" value="Genomic_DNA"/>
</dbReference>
<reference evidence="1 2" key="1">
    <citation type="submission" date="2021-06" db="EMBL/GenBank/DDBJ databases">
        <title>Caerostris darwini draft genome.</title>
        <authorList>
            <person name="Kono N."/>
            <person name="Arakawa K."/>
        </authorList>
    </citation>
    <scope>NUCLEOTIDE SEQUENCE [LARGE SCALE GENOMIC DNA]</scope>
</reference>
<organism evidence="1 2">
    <name type="scientific">Caerostris darwini</name>
    <dbReference type="NCBI Taxonomy" id="1538125"/>
    <lineage>
        <taxon>Eukaryota</taxon>
        <taxon>Metazoa</taxon>
        <taxon>Ecdysozoa</taxon>
        <taxon>Arthropoda</taxon>
        <taxon>Chelicerata</taxon>
        <taxon>Arachnida</taxon>
        <taxon>Araneae</taxon>
        <taxon>Araneomorphae</taxon>
        <taxon>Entelegynae</taxon>
        <taxon>Araneoidea</taxon>
        <taxon>Araneidae</taxon>
        <taxon>Caerostris</taxon>
    </lineage>
</organism>
<keyword evidence="2" id="KW-1185">Reference proteome</keyword>
<sequence length="109" mass="12577">MTHVDFHFHSDKTFWHNAETIGIYLNLLLIENGHLNGMIMHNERFLVANPNPEKEPNKSCAQNNDCIFRTRSFSSLANIAFFRFSGEAVAFTKCWRSKTLLSGCNRLLE</sequence>
<accession>A0AAV4PA81</accession>
<gene>
    <name evidence="1" type="ORF">CDAR_394681</name>
</gene>
<name>A0AAV4PA81_9ARAC</name>